<name>A0ACC1IJ54_9FUNG</name>
<gene>
    <name evidence="1" type="ORF">LPJ66_005949</name>
</gene>
<keyword evidence="2" id="KW-1185">Reference proteome</keyword>
<reference evidence="1" key="1">
    <citation type="submission" date="2022-07" db="EMBL/GenBank/DDBJ databases">
        <title>Phylogenomic reconstructions and comparative analyses of Kickxellomycotina fungi.</title>
        <authorList>
            <person name="Reynolds N.K."/>
            <person name="Stajich J.E."/>
            <person name="Barry K."/>
            <person name="Grigoriev I.V."/>
            <person name="Crous P."/>
            <person name="Smith M.E."/>
        </authorList>
    </citation>
    <scope>NUCLEOTIDE SEQUENCE</scope>
    <source>
        <strain evidence="1">Benny 63K</strain>
    </source>
</reference>
<proteinExistence type="predicted"/>
<dbReference type="EMBL" id="JANBPG010000884">
    <property type="protein sequence ID" value="KAJ1893110.1"/>
    <property type="molecule type" value="Genomic_DNA"/>
</dbReference>
<protein>
    <submittedName>
        <fullName evidence="1">Uncharacterized protein</fullName>
    </submittedName>
</protein>
<comment type="caution">
    <text evidence="1">The sequence shown here is derived from an EMBL/GenBank/DDBJ whole genome shotgun (WGS) entry which is preliminary data.</text>
</comment>
<evidence type="ECO:0000313" key="2">
    <source>
        <dbReference type="Proteomes" id="UP001150581"/>
    </source>
</evidence>
<sequence length="1715" mass="183805">MSPAKQSNSANNSSTGQVSGSDSDSDDQDGFVKVDRWGPQSAEPTQLAFEPTILQMDKPATVTKAVTSIATPTASAEPGVPSYSTNLIDRVKNTIKAAVATVQSPSNSNDDSNDGDSASSSSDSDEDISDVLDETEIQLIEAMEDTQISPAADSKDGSGTGSGCDRSSQTSPWKSSTVSRAMTLLGSPPRKPLGWVGLGEASNAIHASFADSLKERFSATQKLSSTSNSSIRVSSSNELSSDSESDNSSDDNSVDDVTAQTSNSSSIANSAAPELAATPMPAPAQIQTQTQMHSVPLRAPPPLLSSKNIVAKLTAASPTTKPNVSAKSAPDAIKETPLASLTCAFEKSVVGGDGAAVKPTVASPSKSPKEDGATGMKEDTGRSASQPLDSVEFVAPGVTKQTAMSLLRRVLDIDRPVIQQKMVEFLLIDGVIASLIGFITHCQGSVYSPTSPTSPTTSQSSQSVPSTPSHYQADNNGIGNLQKNTGSKEMPLGVLQEFELRSQHRARLQRQRNRSTELSETNLRRGYNAFHMLSSRDQCARRVVEAKLGVIVPCVMAVFHKDSLGSFHHACLLLEHCFALSPLKTTRLLLYQQNPPSRWWSQSESVALGRAPICDILPYLSEPCVQRLFSKAEFGVWTGRLMTSLNLSPNDAIVVSDELNRIGLASVASALNTKGTDDSASKEASNVQRLKALQLVRNRFQQLNRGGFFDQILVLIEDPDPQVSESVAEFMAFMINDCSTFYGFNLLFKPIFESEVPVRRLAQLIVNSSSQRLSSQARAATRLLYALLAKTSCQYGLRTREAQGIRDPELHPRGSQVLLQVSTAARSALESFLPGLFATVTGLKGNTDLTSHSAFNRRASVESLRLPEYEEADLDFDTDGTEADDSDADESDGGISSGIDDDDANSDDDMRRSPTAEHEGELGCSQGLYCGSLSVTNAAAVADYITDDSEANDENEVNDLRNSAAALFQATYPESIGSGSISSSLSPSSTLSASPMAIASSTPERPSDAYSVGRLDAEDLGLMVSLPKPDVHRLNLLRICVEVLRECKDVDEIVGWVDLRVWRALSNWFLNHPHNNMLHLSVYQLVSMVSLEAVRLRQAHRKLGIDPRSMDEVPVDFPNKLSAFTAESDEDDDNYDDDGDYSRLLKQRGSACGIVLHAGGGSYSPRHHRQSYVDDGDVYPPESRAQMAARRRARRRREMAERIRFDEASNCDNILTYLVEQNQWADKLILRATSPNFDGAQGYISLILNTLRLAVQVDRRRQTPSAVAASGAIGGKDKGDGSIGATDKAGSRRYSTTGMSPAATAAVVAKSFDWLDEELPVDADESMLPDLAYHDPKTRQRLSEYPAYRLQRWEITLLYSPHFRAHLRRLREQALSMTHKSDEFRLCDQTRSAITSGGAQRPVPFFSPQKVKPPVALDNKEIKKKQLEINVGLLLGNPSKRVDTSSSSSSSQASSSSSTAASASTSKSPSDGKAKSSVRAAVQINEEGVDIDSLFARMLGFTEDLVVELPLGKGGKDGTPASRKSEGGMAGSTGEDDSGKSTKGRRNSKKTTASKTAGGTNIARRKKSKPSLTSGPAGLFEQIASASSTITAEAVCALLEEGGSGSGHSSTKHTQGSLGRSRKKPVLVSGSGSVRRRRARLHKSSNSSLNGSSDSAVDAGAADTLTASPVTDLDTKLEGEAIRAMAAKHSDTAVAVSATTLGLSDDLKSLDLEHD</sequence>
<dbReference type="Proteomes" id="UP001150581">
    <property type="component" value="Unassembled WGS sequence"/>
</dbReference>
<evidence type="ECO:0000313" key="1">
    <source>
        <dbReference type="EMBL" id="KAJ1893110.1"/>
    </source>
</evidence>
<accession>A0ACC1IJ54</accession>
<organism evidence="1 2">
    <name type="scientific">Kickxella alabastrina</name>
    <dbReference type="NCBI Taxonomy" id="61397"/>
    <lineage>
        <taxon>Eukaryota</taxon>
        <taxon>Fungi</taxon>
        <taxon>Fungi incertae sedis</taxon>
        <taxon>Zoopagomycota</taxon>
        <taxon>Kickxellomycotina</taxon>
        <taxon>Kickxellomycetes</taxon>
        <taxon>Kickxellales</taxon>
        <taxon>Kickxellaceae</taxon>
        <taxon>Kickxella</taxon>
    </lineage>
</organism>